<name>A0A2U2DHP5_9HYPH</name>
<dbReference type="Gene3D" id="1.10.1660.10">
    <property type="match status" value="1"/>
</dbReference>
<dbReference type="Proteomes" id="UP000245252">
    <property type="component" value="Unassembled WGS sequence"/>
</dbReference>
<protein>
    <submittedName>
        <fullName evidence="1">Helix-turn-helix domain-containing protein</fullName>
    </submittedName>
</protein>
<dbReference type="InterPro" id="IPR009061">
    <property type="entry name" value="DNA-bd_dom_put_sf"/>
</dbReference>
<organism evidence="1 2">
    <name type="scientific">Metarhizobium album</name>
    <dbReference type="NCBI Taxonomy" id="2182425"/>
    <lineage>
        <taxon>Bacteria</taxon>
        <taxon>Pseudomonadati</taxon>
        <taxon>Pseudomonadota</taxon>
        <taxon>Alphaproteobacteria</taxon>
        <taxon>Hyphomicrobiales</taxon>
        <taxon>Rhizobiaceae</taxon>
        <taxon>Metarhizobium</taxon>
    </lineage>
</organism>
<comment type="caution">
    <text evidence="1">The sequence shown here is derived from an EMBL/GenBank/DDBJ whole genome shotgun (WGS) entry which is preliminary data.</text>
</comment>
<dbReference type="AlphaFoldDB" id="A0A2U2DHP5"/>
<dbReference type="EMBL" id="QFBC01000020">
    <property type="protein sequence ID" value="PWE52761.1"/>
    <property type="molecule type" value="Genomic_DNA"/>
</dbReference>
<proteinExistence type="predicted"/>
<dbReference type="SUPFAM" id="SSF46955">
    <property type="entry name" value="Putative DNA-binding domain"/>
    <property type="match status" value="1"/>
</dbReference>
<dbReference type="RefSeq" id="WP_109461661.1">
    <property type="nucleotide sequence ID" value="NZ_QFBC01000020.1"/>
</dbReference>
<keyword evidence="2" id="KW-1185">Reference proteome</keyword>
<reference evidence="1 2" key="1">
    <citation type="submission" date="2018-05" db="EMBL/GenBank/DDBJ databases">
        <title>The draft genome of strain NS-104.</title>
        <authorList>
            <person name="Hang P."/>
            <person name="Jiang J."/>
        </authorList>
    </citation>
    <scope>NUCLEOTIDE SEQUENCE [LARGE SCALE GENOMIC DNA]</scope>
    <source>
        <strain evidence="1 2">NS-104</strain>
    </source>
</reference>
<gene>
    <name evidence="1" type="ORF">DEM27_28560</name>
</gene>
<dbReference type="OrthoDB" id="8091188at2"/>
<accession>A0A2U2DHP5</accession>
<evidence type="ECO:0000313" key="2">
    <source>
        <dbReference type="Proteomes" id="UP000245252"/>
    </source>
</evidence>
<evidence type="ECO:0000313" key="1">
    <source>
        <dbReference type="EMBL" id="PWE52761.1"/>
    </source>
</evidence>
<sequence length="63" mass="7746">MSEPVVWLNTNSICQRYDITKMTVWRWERDEKLKFPQPMVVNGRKLYRQEDIEAWERSRMGGR</sequence>